<name>A0ACC1K2P1_9FUNG</name>
<dbReference type="Proteomes" id="UP001140234">
    <property type="component" value="Unassembled WGS sequence"/>
</dbReference>
<proteinExistence type="predicted"/>
<gene>
    <name evidence="1" type="ORF">IWQ57_001882</name>
</gene>
<organism evidence="1 2">
    <name type="scientific">Coemansia nantahalensis</name>
    <dbReference type="NCBI Taxonomy" id="2789366"/>
    <lineage>
        <taxon>Eukaryota</taxon>
        <taxon>Fungi</taxon>
        <taxon>Fungi incertae sedis</taxon>
        <taxon>Zoopagomycota</taxon>
        <taxon>Kickxellomycotina</taxon>
        <taxon>Kickxellomycetes</taxon>
        <taxon>Kickxellales</taxon>
        <taxon>Kickxellaceae</taxon>
        <taxon>Coemansia</taxon>
    </lineage>
</organism>
<keyword evidence="2" id="KW-1185">Reference proteome</keyword>
<accession>A0ACC1K2P1</accession>
<sequence length="230" mass="24479">MPRQRLAADGLGDDLMSESFDALNFHVDDDDGGEGDERGASQQAQSPGFISITSSPPTNPPSLSQVVIDLSRESTQQPPLAAPSRMDAQSPAGSDAGSPAGSPGRKHRRDTRLSRQASQSAEGSKRPRLDPDAPPAAKKAGLAAMLNPEPGAGDEAAEPPRSRVLFKCAVCLDRPDPAVFMQACGHVFCEGCAQCAVQSTMRCPVCRHGIHMRDIRVLQFRVAKVRRQTA</sequence>
<dbReference type="EMBL" id="JANBUJ010000414">
    <property type="protein sequence ID" value="KAJ2772166.1"/>
    <property type="molecule type" value="Genomic_DNA"/>
</dbReference>
<evidence type="ECO:0000313" key="2">
    <source>
        <dbReference type="Proteomes" id="UP001140234"/>
    </source>
</evidence>
<protein>
    <submittedName>
        <fullName evidence="1">Uncharacterized protein</fullName>
    </submittedName>
</protein>
<reference evidence="1" key="1">
    <citation type="submission" date="2022-07" db="EMBL/GenBank/DDBJ databases">
        <title>Phylogenomic reconstructions and comparative analyses of Kickxellomycotina fungi.</title>
        <authorList>
            <person name="Reynolds N.K."/>
            <person name="Stajich J.E."/>
            <person name="Barry K."/>
            <person name="Grigoriev I.V."/>
            <person name="Crous P."/>
            <person name="Smith M.E."/>
        </authorList>
    </citation>
    <scope>NUCLEOTIDE SEQUENCE</scope>
    <source>
        <strain evidence="1">CBS 109366</strain>
    </source>
</reference>
<comment type="caution">
    <text evidence="1">The sequence shown here is derived from an EMBL/GenBank/DDBJ whole genome shotgun (WGS) entry which is preliminary data.</text>
</comment>
<evidence type="ECO:0000313" key="1">
    <source>
        <dbReference type="EMBL" id="KAJ2772166.1"/>
    </source>
</evidence>